<dbReference type="AlphaFoldDB" id="A0A834RAG9"/>
<evidence type="ECO:0000313" key="4">
    <source>
        <dbReference type="Proteomes" id="UP000070412"/>
    </source>
</evidence>
<proteinExistence type="predicted"/>
<keyword evidence="1" id="KW-0472">Membrane</keyword>
<sequence>MNFTETTAQLMVLESVENRTDPTTNLLANTIAAFWISTESRRKIRQPILLAGTIILFTFFLSLLFICIYHIDNFKTVDGNRKLTSISVYNIRLARTPNHNQDSQTQQLNI</sequence>
<evidence type="ECO:0000256" key="1">
    <source>
        <dbReference type="SAM" id="Phobius"/>
    </source>
</evidence>
<keyword evidence="4" id="KW-1185">Reference proteome</keyword>
<protein>
    <submittedName>
        <fullName evidence="2 3">Uncharacterized protein</fullName>
    </submittedName>
</protein>
<feature type="transmembrane region" description="Helical" evidence="1">
    <location>
        <begin position="48"/>
        <end position="71"/>
    </location>
</feature>
<accession>A0A834RAG9</accession>
<dbReference type="EMBL" id="WVUK01000056">
    <property type="protein sequence ID" value="KAF7493135.1"/>
    <property type="molecule type" value="Genomic_DNA"/>
</dbReference>
<organism evidence="2">
    <name type="scientific">Sarcoptes scabiei</name>
    <name type="common">Itch mite</name>
    <name type="synonym">Acarus scabiei</name>
    <dbReference type="NCBI Taxonomy" id="52283"/>
    <lineage>
        <taxon>Eukaryota</taxon>
        <taxon>Metazoa</taxon>
        <taxon>Ecdysozoa</taxon>
        <taxon>Arthropoda</taxon>
        <taxon>Chelicerata</taxon>
        <taxon>Arachnida</taxon>
        <taxon>Acari</taxon>
        <taxon>Acariformes</taxon>
        <taxon>Sarcoptiformes</taxon>
        <taxon>Astigmata</taxon>
        <taxon>Psoroptidia</taxon>
        <taxon>Sarcoptoidea</taxon>
        <taxon>Sarcoptidae</taxon>
        <taxon>Sarcoptinae</taxon>
        <taxon>Sarcoptes</taxon>
    </lineage>
</organism>
<reference evidence="2" key="2">
    <citation type="submission" date="2020-01" db="EMBL/GenBank/DDBJ databases">
        <authorList>
            <person name="Korhonen P.K.K."/>
            <person name="Guangxu M.G."/>
            <person name="Wang T.W."/>
            <person name="Stroehlein A.J.S."/>
            <person name="Young N.D."/>
            <person name="Ang C.-S.A."/>
            <person name="Fernando D.W.F."/>
            <person name="Lu H.L."/>
            <person name="Taylor S.T."/>
            <person name="Ehtesham M.E.M."/>
            <person name="Najaraj S.H.N."/>
            <person name="Harsha G.H.G."/>
            <person name="Madugundu A.M."/>
            <person name="Renuse S.R."/>
            <person name="Holt D.H."/>
            <person name="Pandey A.P."/>
            <person name="Papenfuss A.P."/>
            <person name="Gasser R.B.G."/>
            <person name="Fischer K.F."/>
        </authorList>
    </citation>
    <scope>NUCLEOTIDE SEQUENCE</scope>
    <source>
        <strain evidence="2">SSS_KF_BRIS2020</strain>
    </source>
</reference>
<name>A0A834RAG9_SARSC</name>
<keyword evidence="1" id="KW-1133">Transmembrane helix</keyword>
<reference evidence="4" key="1">
    <citation type="journal article" date="2020" name="PLoS Negl. Trop. Dis.">
        <title>High-quality nuclear genome for Sarcoptes scabiei-A critical resource for a neglected parasite.</title>
        <authorList>
            <person name="Korhonen P.K."/>
            <person name="Gasser R.B."/>
            <person name="Ma G."/>
            <person name="Wang T."/>
            <person name="Stroehlein A.J."/>
            <person name="Young N.D."/>
            <person name="Ang C.S."/>
            <person name="Fernando D.D."/>
            <person name="Lu H.C."/>
            <person name="Taylor S."/>
            <person name="Reynolds S.L."/>
            <person name="Mofiz E."/>
            <person name="Najaraj S.H."/>
            <person name="Gowda H."/>
            <person name="Madugundu A."/>
            <person name="Renuse S."/>
            <person name="Holt D."/>
            <person name="Pandey A."/>
            <person name="Papenfuss A.T."/>
            <person name="Fischer K."/>
        </authorList>
    </citation>
    <scope>NUCLEOTIDE SEQUENCE [LARGE SCALE GENOMIC DNA]</scope>
</reference>
<evidence type="ECO:0000313" key="2">
    <source>
        <dbReference type="EMBL" id="KAF7493135.1"/>
    </source>
</evidence>
<reference evidence="3" key="3">
    <citation type="submission" date="2022-06" db="UniProtKB">
        <authorList>
            <consortium name="EnsemblMetazoa"/>
        </authorList>
    </citation>
    <scope>IDENTIFICATION</scope>
</reference>
<evidence type="ECO:0000313" key="3">
    <source>
        <dbReference type="EnsemblMetazoa" id="KAF7493135.1"/>
    </source>
</evidence>
<dbReference type="Proteomes" id="UP000070412">
    <property type="component" value="Unassembled WGS sequence"/>
</dbReference>
<gene>
    <name evidence="2" type="ORF">SSS_2342</name>
</gene>
<dbReference type="EnsemblMetazoa" id="SSS_2342s_mrna">
    <property type="protein sequence ID" value="KAF7493135.1"/>
    <property type="gene ID" value="SSS_2342"/>
</dbReference>
<keyword evidence="1" id="KW-0812">Transmembrane</keyword>